<accession>A0A565BBZ6</accession>
<feature type="compositionally biased region" description="Low complexity" evidence="1">
    <location>
        <begin position="54"/>
        <end position="64"/>
    </location>
</feature>
<comment type="caution">
    <text evidence="2">The sequence shown here is derived from an EMBL/GenBank/DDBJ whole genome shotgun (WGS) entry which is preliminary data.</text>
</comment>
<reference evidence="2" key="1">
    <citation type="submission" date="2019-07" db="EMBL/GenBank/DDBJ databases">
        <authorList>
            <person name="Dittberner H."/>
        </authorList>
    </citation>
    <scope>NUCLEOTIDE SEQUENCE [LARGE SCALE GENOMIC DNA]</scope>
</reference>
<protein>
    <submittedName>
        <fullName evidence="2">Uncharacterized protein</fullName>
    </submittedName>
</protein>
<dbReference type="EMBL" id="CABITT030000003">
    <property type="protein sequence ID" value="VVA99147.1"/>
    <property type="molecule type" value="Genomic_DNA"/>
</dbReference>
<evidence type="ECO:0000256" key="1">
    <source>
        <dbReference type="SAM" id="MobiDB-lite"/>
    </source>
</evidence>
<dbReference type="Proteomes" id="UP000489600">
    <property type="component" value="Unassembled WGS sequence"/>
</dbReference>
<feature type="region of interest" description="Disordered" evidence="1">
    <location>
        <begin position="51"/>
        <end position="70"/>
    </location>
</feature>
<gene>
    <name evidence="2" type="ORF">ANE_LOCUS9592</name>
</gene>
<name>A0A565BBZ6_9BRAS</name>
<keyword evidence="3" id="KW-1185">Reference proteome</keyword>
<dbReference type="AlphaFoldDB" id="A0A565BBZ6"/>
<sequence>MICCRSNPYRLPPICFSLIVSYLTQRRPHPYSLRTYLSPTTVTRMVQYSYTQPSSSSHRSVSSTARRRAVRSKGFPDLCYCGLVGFENIHYTR</sequence>
<evidence type="ECO:0000313" key="3">
    <source>
        <dbReference type="Proteomes" id="UP000489600"/>
    </source>
</evidence>
<proteinExistence type="predicted"/>
<organism evidence="2 3">
    <name type="scientific">Arabis nemorensis</name>
    <dbReference type="NCBI Taxonomy" id="586526"/>
    <lineage>
        <taxon>Eukaryota</taxon>
        <taxon>Viridiplantae</taxon>
        <taxon>Streptophyta</taxon>
        <taxon>Embryophyta</taxon>
        <taxon>Tracheophyta</taxon>
        <taxon>Spermatophyta</taxon>
        <taxon>Magnoliopsida</taxon>
        <taxon>eudicotyledons</taxon>
        <taxon>Gunneridae</taxon>
        <taxon>Pentapetalae</taxon>
        <taxon>rosids</taxon>
        <taxon>malvids</taxon>
        <taxon>Brassicales</taxon>
        <taxon>Brassicaceae</taxon>
        <taxon>Arabideae</taxon>
        <taxon>Arabis</taxon>
    </lineage>
</organism>
<evidence type="ECO:0000313" key="2">
    <source>
        <dbReference type="EMBL" id="VVA99147.1"/>
    </source>
</evidence>